<gene>
    <name evidence="1" type="ORF">ERS007720_00454</name>
</gene>
<accession>A0A655I589</accession>
<organism evidence="1 2">
    <name type="scientific">Mycobacterium tuberculosis</name>
    <dbReference type="NCBI Taxonomy" id="1773"/>
    <lineage>
        <taxon>Bacteria</taxon>
        <taxon>Bacillati</taxon>
        <taxon>Actinomycetota</taxon>
        <taxon>Actinomycetes</taxon>
        <taxon>Mycobacteriales</taxon>
        <taxon>Mycobacteriaceae</taxon>
        <taxon>Mycobacterium</taxon>
        <taxon>Mycobacterium tuberculosis complex</taxon>
    </lineage>
</organism>
<protein>
    <submittedName>
        <fullName evidence="1">Uncharacterized protein</fullName>
    </submittedName>
</protein>
<name>A0A655I589_MYCTX</name>
<evidence type="ECO:0000313" key="1">
    <source>
        <dbReference type="EMBL" id="COV55189.1"/>
    </source>
</evidence>
<reference evidence="1 2" key="1">
    <citation type="submission" date="2015-03" db="EMBL/GenBank/DDBJ databases">
        <authorList>
            <consortium name="Pathogen Informatics"/>
        </authorList>
    </citation>
    <scope>NUCLEOTIDE SEQUENCE [LARGE SCALE GENOMIC DNA]</scope>
    <source>
        <strain evidence="1 2">M09401471</strain>
    </source>
</reference>
<evidence type="ECO:0000313" key="2">
    <source>
        <dbReference type="Proteomes" id="UP000044938"/>
    </source>
</evidence>
<sequence length="44" mass="4901">MPSNRHWPSWSVPRNSNSWPIADYVAGGLVAYTQDRKRATASAV</sequence>
<dbReference type="AlphaFoldDB" id="A0A655I589"/>
<dbReference type="Proteomes" id="UP000044938">
    <property type="component" value="Unassembled WGS sequence"/>
</dbReference>
<proteinExistence type="predicted"/>
<dbReference type="EMBL" id="CSAJ01000033">
    <property type="protein sequence ID" value="COV55189.1"/>
    <property type="molecule type" value="Genomic_DNA"/>
</dbReference>